<comment type="caution">
    <text evidence="2">The sequence shown here is derived from an EMBL/GenBank/DDBJ whole genome shotgun (WGS) entry which is preliminary data.</text>
</comment>
<reference evidence="2 3" key="1">
    <citation type="submission" date="2019-05" db="EMBL/GenBank/DDBJ databases">
        <title>Emergence of the Ug99 lineage of the wheat stem rust pathogen through somatic hybridization.</title>
        <authorList>
            <person name="Li F."/>
            <person name="Upadhyaya N.M."/>
            <person name="Sperschneider J."/>
            <person name="Matny O."/>
            <person name="Nguyen-Phuc H."/>
            <person name="Mago R."/>
            <person name="Raley C."/>
            <person name="Miller M.E."/>
            <person name="Silverstein K.A.T."/>
            <person name="Henningsen E."/>
            <person name="Hirsch C.D."/>
            <person name="Visser B."/>
            <person name="Pretorius Z.A."/>
            <person name="Steffenson B.J."/>
            <person name="Schwessinger B."/>
            <person name="Dodds P.N."/>
            <person name="Figueroa M."/>
        </authorList>
    </citation>
    <scope>NUCLEOTIDE SEQUENCE [LARGE SCALE GENOMIC DNA]</scope>
    <source>
        <strain evidence="2">21-0</strain>
    </source>
</reference>
<evidence type="ECO:0000313" key="3">
    <source>
        <dbReference type="Proteomes" id="UP000324748"/>
    </source>
</evidence>
<feature type="compositionally biased region" description="Basic and acidic residues" evidence="1">
    <location>
        <begin position="1"/>
        <end position="11"/>
    </location>
</feature>
<evidence type="ECO:0000256" key="1">
    <source>
        <dbReference type="SAM" id="MobiDB-lite"/>
    </source>
</evidence>
<dbReference type="Proteomes" id="UP000324748">
    <property type="component" value="Unassembled WGS sequence"/>
</dbReference>
<dbReference type="EMBL" id="VSWC01000054">
    <property type="protein sequence ID" value="KAA1099828.1"/>
    <property type="molecule type" value="Genomic_DNA"/>
</dbReference>
<feature type="region of interest" description="Disordered" evidence="1">
    <location>
        <begin position="1"/>
        <end position="25"/>
    </location>
</feature>
<keyword evidence="3" id="KW-1185">Reference proteome</keyword>
<accession>A0A5B0PHA0</accession>
<feature type="non-terminal residue" evidence="2">
    <location>
        <position position="1"/>
    </location>
</feature>
<organism evidence="2 3">
    <name type="scientific">Puccinia graminis f. sp. tritici</name>
    <dbReference type="NCBI Taxonomy" id="56615"/>
    <lineage>
        <taxon>Eukaryota</taxon>
        <taxon>Fungi</taxon>
        <taxon>Dikarya</taxon>
        <taxon>Basidiomycota</taxon>
        <taxon>Pucciniomycotina</taxon>
        <taxon>Pucciniomycetes</taxon>
        <taxon>Pucciniales</taxon>
        <taxon>Pucciniaceae</taxon>
        <taxon>Puccinia</taxon>
    </lineage>
</organism>
<gene>
    <name evidence="2" type="ORF">PGT21_022111</name>
</gene>
<protein>
    <submittedName>
        <fullName evidence="2">Uncharacterized protein</fullName>
    </submittedName>
</protein>
<proteinExistence type="predicted"/>
<name>A0A5B0PHA0_PUCGR</name>
<evidence type="ECO:0000313" key="2">
    <source>
        <dbReference type="EMBL" id="KAA1099828.1"/>
    </source>
</evidence>
<sequence>FPKFESSERLAPKTQTSLPSKDPRRRYYHLHIRTHVASGRAFALDPQHGE</sequence>
<dbReference type="AlphaFoldDB" id="A0A5B0PHA0"/>